<dbReference type="Gene3D" id="3.30.930.10">
    <property type="entry name" value="Bira Bifunctional Protein, Domain 2"/>
    <property type="match status" value="1"/>
</dbReference>
<dbReference type="Gene3D" id="3.10.310.40">
    <property type="match status" value="1"/>
</dbReference>
<evidence type="ECO:0000256" key="11">
    <source>
        <dbReference type="ARBA" id="ARBA00023146"/>
    </source>
</evidence>
<evidence type="ECO:0000256" key="12">
    <source>
        <dbReference type="HAMAP-Rule" id="MF_00036"/>
    </source>
</evidence>
<keyword evidence="6 12" id="KW-0547">Nucleotide-binding</keyword>
<name>A0A1H8RR39_9RHOB</name>
<keyword evidence="8 12" id="KW-0067">ATP-binding</keyword>
<organism evidence="15 16">
    <name type="scientific">Salinihabitans flavidus</name>
    <dbReference type="NCBI Taxonomy" id="569882"/>
    <lineage>
        <taxon>Bacteria</taxon>
        <taxon>Pseudomonadati</taxon>
        <taxon>Pseudomonadota</taxon>
        <taxon>Alphaproteobacteria</taxon>
        <taxon>Rhodobacterales</taxon>
        <taxon>Roseobacteraceae</taxon>
        <taxon>Salinihabitans</taxon>
    </lineage>
</organism>
<dbReference type="InterPro" id="IPR018163">
    <property type="entry name" value="Thr/Ala-tRNA-synth_IIc_edit"/>
</dbReference>
<evidence type="ECO:0000256" key="2">
    <source>
        <dbReference type="ARBA" id="ARBA00008226"/>
    </source>
</evidence>
<feature type="domain" description="Alanyl-transfer RNA synthetases family profile" evidence="14">
    <location>
        <begin position="2"/>
        <end position="720"/>
    </location>
</feature>
<evidence type="ECO:0000259" key="14">
    <source>
        <dbReference type="PROSITE" id="PS50860"/>
    </source>
</evidence>
<dbReference type="InterPro" id="IPR018164">
    <property type="entry name" value="Ala-tRNA-synth_IIc_N"/>
</dbReference>
<dbReference type="Pfam" id="PF01411">
    <property type="entry name" value="tRNA-synt_2c"/>
    <property type="match status" value="1"/>
</dbReference>
<keyword evidence="10 12" id="KW-0648">Protein biosynthesis</keyword>
<comment type="function">
    <text evidence="12">Catalyzes the attachment of alanine to tRNA(Ala) in a two-step reaction: alanine is first activated by ATP to form Ala-AMP and then transferred to the acceptor end of tRNA(Ala). Also edits incorrectly charged Ser-tRNA(Ala) and Gly-tRNA(Ala) via its editing domain.</text>
</comment>
<dbReference type="SMART" id="SM00863">
    <property type="entry name" value="tRNA_SAD"/>
    <property type="match status" value="1"/>
</dbReference>
<gene>
    <name evidence="12" type="primary">alaS</name>
    <name evidence="15" type="ORF">SAMN04490248_10992</name>
</gene>
<feature type="binding site" evidence="12">
    <location>
        <position position="563"/>
    </location>
    <ligand>
        <name>Zn(2+)</name>
        <dbReference type="ChEBI" id="CHEBI:29105"/>
    </ligand>
</feature>
<reference evidence="15 16" key="1">
    <citation type="submission" date="2016-10" db="EMBL/GenBank/DDBJ databases">
        <authorList>
            <person name="de Groot N.N."/>
        </authorList>
    </citation>
    <scope>NUCLEOTIDE SEQUENCE [LARGE SCALE GENOMIC DNA]</scope>
    <source>
        <strain evidence="15 16">DSM 27842</strain>
    </source>
</reference>
<dbReference type="PANTHER" id="PTHR11777">
    <property type="entry name" value="ALANYL-TRNA SYNTHETASE"/>
    <property type="match status" value="1"/>
</dbReference>
<dbReference type="OrthoDB" id="9803884at2"/>
<dbReference type="PROSITE" id="PS50860">
    <property type="entry name" value="AA_TRNA_LIGASE_II_ALA"/>
    <property type="match status" value="1"/>
</dbReference>
<comment type="cofactor">
    <cofactor evidence="12">
        <name>Zn(2+)</name>
        <dbReference type="ChEBI" id="CHEBI:29105"/>
    </cofactor>
    <text evidence="12">Binds 1 zinc ion per subunit.</text>
</comment>
<keyword evidence="9 12" id="KW-0694">RNA-binding</keyword>
<dbReference type="FunFam" id="2.40.30.130:FF:000001">
    <property type="entry name" value="Alanine--tRNA ligase"/>
    <property type="match status" value="1"/>
</dbReference>
<feature type="coiled-coil region" evidence="13">
    <location>
        <begin position="715"/>
        <end position="763"/>
    </location>
</feature>
<dbReference type="InterPro" id="IPR045864">
    <property type="entry name" value="aa-tRNA-synth_II/BPL/LPL"/>
</dbReference>
<proteinExistence type="inferred from homology"/>
<evidence type="ECO:0000256" key="8">
    <source>
        <dbReference type="ARBA" id="ARBA00022840"/>
    </source>
</evidence>
<dbReference type="InterPro" id="IPR018165">
    <property type="entry name" value="Ala-tRNA-synth_IIc_core"/>
</dbReference>
<evidence type="ECO:0000256" key="3">
    <source>
        <dbReference type="ARBA" id="ARBA00022555"/>
    </source>
</evidence>
<dbReference type="InterPro" id="IPR012947">
    <property type="entry name" value="tRNA_SAD"/>
</dbReference>
<dbReference type="GO" id="GO:0006419">
    <property type="term" value="P:alanyl-tRNA aminoacylation"/>
    <property type="evidence" value="ECO:0007669"/>
    <property type="project" value="UniProtKB-UniRule"/>
</dbReference>
<keyword evidence="7 12" id="KW-0862">Zinc</keyword>
<dbReference type="Pfam" id="PF02272">
    <property type="entry name" value="DHHA1"/>
    <property type="match status" value="1"/>
</dbReference>
<dbReference type="EC" id="6.1.1.7" evidence="12"/>
<evidence type="ECO:0000256" key="13">
    <source>
        <dbReference type="SAM" id="Coils"/>
    </source>
</evidence>
<dbReference type="GO" id="GO:0045892">
    <property type="term" value="P:negative regulation of DNA-templated transcription"/>
    <property type="evidence" value="ECO:0007669"/>
    <property type="project" value="TreeGrafter"/>
</dbReference>
<dbReference type="FunFam" id="3.10.310.40:FF:000001">
    <property type="entry name" value="Alanine--tRNA ligase"/>
    <property type="match status" value="1"/>
</dbReference>
<keyword evidence="11 12" id="KW-0030">Aminoacyl-tRNA synthetase</keyword>
<dbReference type="GO" id="GO:0005829">
    <property type="term" value="C:cytosol"/>
    <property type="evidence" value="ECO:0007669"/>
    <property type="project" value="TreeGrafter"/>
</dbReference>
<dbReference type="HAMAP" id="MF_00036_B">
    <property type="entry name" value="Ala_tRNA_synth_B"/>
    <property type="match status" value="1"/>
</dbReference>
<evidence type="ECO:0000256" key="7">
    <source>
        <dbReference type="ARBA" id="ARBA00022833"/>
    </source>
</evidence>
<dbReference type="Gene3D" id="3.30.54.20">
    <property type="match status" value="1"/>
</dbReference>
<dbReference type="InterPro" id="IPR050058">
    <property type="entry name" value="Ala-tRNA_ligase"/>
</dbReference>
<dbReference type="GO" id="GO:0002161">
    <property type="term" value="F:aminoacyl-tRNA deacylase activity"/>
    <property type="evidence" value="ECO:0007669"/>
    <property type="project" value="TreeGrafter"/>
</dbReference>
<dbReference type="Pfam" id="PF07973">
    <property type="entry name" value="tRNA_SAD"/>
    <property type="match status" value="1"/>
</dbReference>
<feature type="binding site" evidence="12">
    <location>
        <position position="677"/>
    </location>
    <ligand>
        <name>Zn(2+)</name>
        <dbReference type="ChEBI" id="CHEBI:29105"/>
    </ligand>
</feature>
<dbReference type="FunFam" id="3.30.930.10:FF:000004">
    <property type="entry name" value="Alanine--tRNA ligase"/>
    <property type="match status" value="1"/>
</dbReference>
<evidence type="ECO:0000313" key="15">
    <source>
        <dbReference type="EMBL" id="SEO68796.1"/>
    </source>
</evidence>
<feature type="binding site" evidence="12">
    <location>
        <position position="681"/>
    </location>
    <ligand>
        <name>Zn(2+)</name>
        <dbReference type="ChEBI" id="CHEBI:29105"/>
    </ligand>
</feature>
<comment type="subcellular location">
    <subcellularLocation>
        <location evidence="1 12">Cytoplasm</location>
    </subcellularLocation>
</comment>
<dbReference type="InterPro" id="IPR018162">
    <property type="entry name" value="Ala-tRNA-ligase_IIc_anticod-bd"/>
</dbReference>
<dbReference type="FunFam" id="3.30.980.10:FF:000004">
    <property type="entry name" value="Alanine--tRNA ligase, cytoplasmic"/>
    <property type="match status" value="1"/>
</dbReference>
<dbReference type="Gene3D" id="2.40.30.130">
    <property type="match status" value="1"/>
</dbReference>
<dbReference type="GO" id="GO:0004813">
    <property type="term" value="F:alanine-tRNA ligase activity"/>
    <property type="evidence" value="ECO:0007669"/>
    <property type="project" value="UniProtKB-UniRule"/>
</dbReference>
<dbReference type="Gene3D" id="6.10.250.550">
    <property type="match status" value="1"/>
</dbReference>
<dbReference type="RefSeq" id="WP_093117834.1">
    <property type="nucleotide sequence ID" value="NZ_FODS01000009.1"/>
</dbReference>
<dbReference type="PRINTS" id="PR00980">
    <property type="entry name" value="TRNASYNTHALA"/>
</dbReference>
<dbReference type="SUPFAM" id="SSF101353">
    <property type="entry name" value="Putative anticodon-binding domain of alanyl-tRNA synthetase (AlaRS)"/>
    <property type="match status" value="1"/>
</dbReference>
<comment type="domain">
    <text evidence="12">Consists of three domains; the N-terminal catalytic domain, the editing domain and the C-terminal C-Ala domain. The editing domain removes incorrectly charged amino acids, while the C-Ala domain, along with tRNA(Ala), serves as a bridge to cooperatively bring together the editing and aminoacylation centers thus stimulating deacylation of misacylated tRNAs.</text>
</comment>
<dbReference type="Proteomes" id="UP000198893">
    <property type="component" value="Unassembled WGS sequence"/>
</dbReference>
<keyword evidence="5 12" id="KW-0479">Metal-binding</keyword>
<dbReference type="GO" id="GO:0005524">
    <property type="term" value="F:ATP binding"/>
    <property type="evidence" value="ECO:0007669"/>
    <property type="project" value="UniProtKB-UniRule"/>
</dbReference>
<keyword evidence="13" id="KW-0175">Coiled coil</keyword>
<keyword evidence="4 12" id="KW-0436">Ligase</keyword>
<dbReference type="InterPro" id="IPR009000">
    <property type="entry name" value="Transl_B-barrel_sf"/>
</dbReference>
<evidence type="ECO:0000256" key="4">
    <source>
        <dbReference type="ARBA" id="ARBA00022598"/>
    </source>
</evidence>
<keyword evidence="3 12" id="KW-0820">tRNA-binding</keyword>
<dbReference type="InterPro" id="IPR023033">
    <property type="entry name" value="Ala_tRNA_ligase_euk/bac"/>
</dbReference>
<sequence length="887" mass="96314">MPSLNEIRSTFLDYFARQGHEIVPSSPLVPRNDPTLMFTNSGMVQFKNLFTGVEHRDYKRATTAQKCVRAGGKHNDLDNVGYTARHHTFFEMLGNFSFGDYFKAEAIAFAWELLTSEFGLPKDRLLVTVFHTDDEAADLWKKIAGLPDERIIRIATSDNFWQMGPTGPCGPCTEIFYDHGPDIWGGPPGSPEEDGDRFIEIWNIVFMQNEQFEDGSMTELEMQSIDTGMGLERIGALLQGKHDNYDTDLMRNLIEASAHASATEPDGSKNIHHRVIADHLRSTSFLIADGVMPSNDGRGYVLRRIMRRAMRHAHLLGTRDPLMHRLVPALVGQMGAAYPELGRAQVVIEETLRLEETRFRQTLERGLKLLDDELAHLPDGVALPGEAAFKLYDTYGFPLDLTQDALREKGRCVDTEGFDAAMAEQKAKARAAWSGSGEAADAAIWFDIAEHHGTTDFLGYDTESAEGQILALVRDGAEVKAAQSGESVQIALNQTPFYAESGGQVGDTGEIRTEGGRARITDTRKSAGVFIHFADVIEGRVEVGDSARLEVDHERRTAIRANHSATHLLHEALRQHLGEHVAQRGSLNAPDRLRFDFSHAKPLNEAQWHRIGEEVNAYIRQNTPVETRIMTPDDARAIGAQALFGEKYGDEVRVVSMGLQPGSGKGGNGATYSIELCGGTHVRQTGDIGVCVLLSDSASSAGVRRIEALTGEAAYAHMERESRRLKEMATTLKAQPGEELDRLRAVLDERKALSNEVAQLRRDLAMAGGTGQGAESEARQIAGVAFAAQVLSGVSGRDLPSLIDEHKQRLGSGAVLLIADAGGKAAVAAGVTDDLTDRISAVDLVKAAVQELGGKGGGGRPDMAQGGGRDVGNAEAAIKAAETVIGG</sequence>
<dbReference type="GO" id="GO:0000049">
    <property type="term" value="F:tRNA binding"/>
    <property type="evidence" value="ECO:0007669"/>
    <property type="project" value="UniProtKB-KW"/>
</dbReference>
<evidence type="ECO:0000256" key="10">
    <source>
        <dbReference type="ARBA" id="ARBA00022917"/>
    </source>
</evidence>
<dbReference type="SUPFAM" id="SSF50447">
    <property type="entry name" value="Translation proteins"/>
    <property type="match status" value="1"/>
</dbReference>
<dbReference type="InterPro" id="IPR002318">
    <property type="entry name" value="Ala-tRNA-lgiase_IIc"/>
</dbReference>
<evidence type="ECO:0000256" key="1">
    <source>
        <dbReference type="ARBA" id="ARBA00004496"/>
    </source>
</evidence>
<keyword evidence="12" id="KW-0963">Cytoplasm</keyword>
<dbReference type="NCBIfam" id="TIGR00344">
    <property type="entry name" value="alaS"/>
    <property type="match status" value="1"/>
</dbReference>
<dbReference type="EMBL" id="FODS01000009">
    <property type="protein sequence ID" value="SEO68796.1"/>
    <property type="molecule type" value="Genomic_DNA"/>
</dbReference>
<evidence type="ECO:0000256" key="9">
    <source>
        <dbReference type="ARBA" id="ARBA00022884"/>
    </source>
</evidence>
<dbReference type="CDD" id="cd00673">
    <property type="entry name" value="AlaRS_core"/>
    <property type="match status" value="1"/>
</dbReference>
<dbReference type="PANTHER" id="PTHR11777:SF9">
    <property type="entry name" value="ALANINE--TRNA LIGASE, CYTOPLASMIC"/>
    <property type="match status" value="1"/>
</dbReference>
<dbReference type="STRING" id="569882.SAMN04490248_10992"/>
<dbReference type="SUPFAM" id="SSF55186">
    <property type="entry name" value="ThrRS/AlaRS common domain"/>
    <property type="match status" value="1"/>
</dbReference>
<feature type="binding site" evidence="12">
    <location>
        <position position="567"/>
    </location>
    <ligand>
        <name>Zn(2+)</name>
        <dbReference type="ChEBI" id="CHEBI:29105"/>
    </ligand>
</feature>
<evidence type="ECO:0000256" key="6">
    <source>
        <dbReference type="ARBA" id="ARBA00022741"/>
    </source>
</evidence>
<dbReference type="InterPro" id="IPR003156">
    <property type="entry name" value="DHHA1_dom"/>
</dbReference>
<evidence type="ECO:0000256" key="5">
    <source>
        <dbReference type="ARBA" id="ARBA00022723"/>
    </source>
</evidence>
<dbReference type="SUPFAM" id="SSF55681">
    <property type="entry name" value="Class II aaRS and biotin synthetases"/>
    <property type="match status" value="1"/>
</dbReference>
<dbReference type="FunFam" id="3.30.54.20:FF:000001">
    <property type="entry name" value="Alanine--tRNA ligase"/>
    <property type="match status" value="1"/>
</dbReference>
<dbReference type="Gene3D" id="3.30.980.10">
    <property type="entry name" value="Threonyl-trna Synthetase, Chain A, domain 2"/>
    <property type="match status" value="1"/>
</dbReference>
<evidence type="ECO:0000313" key="16">
    <source>
        <dbReference type="Proteomes" id="UP000198893"/>
    </source>
</evidence>
<protein>
    <recommendedName>
        <fullName evidence="12">Alanine--tRNA ligase</fullName>
        <ecNumber evidence="12">6.1.1.7</ecNumber>
    </recommendedName>
    <alternativeName>
        <fullName evidence="12">Alanyl-tRNA synthetase</fullName>
        <shortName evidence="12">AlaRS</shortName>
    </alternativeName>
</protein>
<dbReference type="AlphaFoldDB" id="A0A1H8RR39"/>
<accession>A0A1H8RR39</accession>
<dbReference type="GO" id="GO:0008270">
    <property type="term" value="F:zinc ion binding"/>
    <property type="evidence" value="ECO:0007669"/>
    <property type="project" value="UniProtKB-UniRule"/>
</dbReference>
<comment type="similarity">
    <text evidence="2 12">Belongs to the class-II aminoacyl-tRNA synthetase family.</text>
</comment>
<comment type="catalytic activity">
    <reaction evidence="12">
        <text>tRNA(Ala) + L-alanine + ATP = L-alanyl-tRNA(Ala) + AMP + diphosphate</text>
        <dbReference type="Rhea" id="RHEA:12540"/>
        <dbReference type="Rhea" id="RHEA-COMP:9657"/>
        <dbReference type="Rhea" id="RHEA-COMP:9923"/>
        <dbReference type="ChEBI" id="CHEBI:30616"/>
        <dbReference type="ChEBI" id="CHEBI:33019"/>
        <dbReference type="ChEBI" id="CHEBI:57972"/>
        <dbReference type="ChEBI" id="CHEBI:78442"/>
        <dbReference type="ChEBI" id="CHEBI:78497"/>
        <dbReference type="ChEBI" id="CHEBI:456215"/>
        <dbReference type="EC" id="6.1.1.7"/>
    </reaction>
</comment>
<keyword evidence="16" id="KW-1185">Reference proteome</keyword>